<dbReference type="PROSITE" id="PS51819">
    <property type="entry name" value="VOC"/>
    <property type="match status" value="1"/>
</dbReference>
<dbReference type="Gene3D" id="3.10.180.10">
    <property type="entry name" value="2,3-Dihydroxybiphenyl 1,2-Dioxygenase, domain 1"/>
    <property type="match status" value="1"/>
</dbReference>
<dbReference type="Pfam" id="PF20066">
    <property type="entry name" value="Glyoxalase_8"/>
    <property type="match status" value="1"/>
</dbReference>
<dbReference type="InterPro" id="IPR000335">
    <property type="entry name" value="Bleomycin-R"/>
</dbReference>
<dbReference type="Proteomes" id="UP000806528">
    <property type="component" value="Unassembled WGS sequence"/>
</dbReference>
<keyword evidence="6" id="KW-1185">Reference proteome</keyword>
<dbReference type="Pfam" id="PF19581">
    <property type="entry name" value="Glyoxalase_7"/>
    <property type="match status" value="1"/>
</dbReference>
<dbReference type="InterPro" id="IPR029068">
    <property type="entry name" value="Glyas_Bleomycin-R_OHBP_Dase"/>
</dbReference>
<dbReference type="EMBL" id="JADBGI010000034">
    <property type="protein sequence ID" value="MBE3002088.1"/>
    <property type="molecule type" value="Genomic_DNA"/>
</dbReference>
<comment type="caution">
    <text evidence="5">The sequence shown here is derived from an EMBL/GenBank/DDBJ whole genome shotgun (WGS) entry which is preliminary data.</text>
</comment>
<evidence type="ECO:0000313" key="5">
    <source>
        <dbReference type="EMBL" id="MBE3002088.1"/>
    </source>
</evidence>
<evidence type="ECO:0000256" key="2">
    <source>
        <dbReference type="ARBA" id="ARBA00021572"/>
    </source>
</evidence>
<dbReference type="InterPro" id="IPR045517">
    <property type="entry name" value="Glyoxalase_8"/>
</dbReference>
<organism evidence="5 6">
    <name type="scientific">Nocardiopsis coralli</name>
    <dbReference type="NCBI Taxonomy" id="2772213"/>
    <lineage>
        <taxon>Bacteria</taxon>
        <taxon>Bacillati</taxon>
        <taxon>Actinomycetota</taxon>
        <taxon>Actinomycetes</taxon>
        <taxon>Streptosporangiales</taxon>
        <taxon>Nocardiopsidaceae</taxon>
        <taxon>Nocardiopsis</taxon>
    </lineage>
</organism>
<feature type="domain" description="VOC" evidence="4">
    <location>
        <begin position="63"/>
        <end position="178"/>
    </location>
</feature>
<evidence type="ECO:0000259" key="4">
    <source>
        <dbReference type="PROSITE" id="PS51819"/>
    </source>
</evidence>
<protein>
    <recommendedName>
        <fullName evidence="2">Bleomycin resistance protein</fullName>
    </recommendedName>
</protein>
<dbReference type="InterPro" id="IPR037523">
    <property type="entry name" value="VOC_core"/>
</dbReference>
<gene>
    <name evidence="5" type="ORF">IDM40_25805</name>
</gene>
<keyword evidence="3" id="KW-0046">Antibiotic resistance</keyword>
<name>A0ABR9PE38_9ACTN</name>
<proteinExistence type="inferred from homology"/>
<sequence length="180" mass="19363">MNLTPDDAKAAARALRRSLAATDVAITHSRALEIVSQQLGFADWNTASAALSASRAGSGTGSGAAVPVLRILDEPLARGFYLDHLGFHVEWEHRFEPGMPLYLRVRRDETVLDLSEHHGDGTPGTAVWIPVADVAAFHTDISERPYRGLRPGIDRDAPGGPTVEVTDPFGNVLRFCEPAG</sequence>
<dbReference type="SUPFAM" id="SSF54593">
    <property type="entry name" value="Glyoxalase/Bleomycin resistance protein/Dihydroxybiphenyl dioxygenase"/>
    <property type="match status" value="1"/>
</dbReference>
<comment type="similarity">
    <text evidence="1">Belongs to the bleomycin resistance protein family.</text>
</comment>
<reference evidence="5 6" key="1">
    <citation type="submission" date="2020-09" db="EMBL/GenBank/DDBJ databases">
        <title>Diversity and distribution of actinomycetes associated with coral in the coast of Hainan.</title>
        <authorList>
            <person name="Li F."/>
        </authorList>
    </citation>
    <scope>NUCLEOTIDE SEQUENCE [LARGE SCALE GENOMIC DNA]</scope>
    <source>
        <strain evidence="5 6">HNM0947</strain>
    </source>
</reference>
<evidence type="ECO:0000256" key="1">
    <source>
        <dbReference type="ARBA" id="ARBA00011051"/>
    </source>
</evidence>
<accession>A0ABR9PE38</accession>
<evidence type="ECO:0000313" key="6">
    <source>
        <dbReference type="Proteomes" id="UP000806528"/>
    </source>
</evidence>
<dbReference type="RefSeq" id="WP_193124679.1">
    <property type="nucleotide sequence ID" value="NZ_JADBGI010000034.1"/>
</dbReference>
<evidence type="ECO:0000256" key="3">
    <source>
        <dbReference type="ARBA" id="ARBA00023251"/>
    </source>
</evidence>